<dbReference type="HAMAP" id="MF_00972">
    <property type="entry name" value="tRNA_aden_deaminase"/>
    <property type="match status" value="1"/>
</dbReference>
<dbReference type="InterPro" id="IPR002125">
    <property type="entry name" value="CMP_dCMP_dom"/>
</dbReference>
<evidence type="ECO:0000256" key="7">
    <source>
        <dbReference type="ARBA" id="ARBA00048045"/>
    </source>
</evidence>
<sequence>MQDKPLPSAKTIAISSPLTSPPLPPAAIAWLAEIGIIDADTLRQRGPVLAFLQLKSRGHTATRKLLFALEAACRGIHWNQLGDEAKNALLRQLAAHPPVAAPPSDTEIALHLTQALELAAQAGLEGEIPVGAVVVRQGEVIGRGYNQPIGRHDPSAHAEIMAMRDAAGQLGNYRLDGCDLYVTLEPCLMCSGAIMHARIARVIYGAPDAKTGAAGSVLDVFADSRLNHHAAVFGKQQADACVQPLTAFFQTRRKG</sequence>
<dbReference type="InterPro" id="IPR028883">
    <property type="entry name" value="tRNA_aden_deaminase"/>
</dbReference>
<dbReference type="Proteomes" id="UP000192721">
    <property type="component" value="Unassembled WGS sequence"/>
</dbReference>
<evidence type="ECO:0000256" key="1">
    <source>
        <dbReference type="ARBA" id="ARBA00010669"/>
    </source>
</evidence>
<dbReference type="InterPro" id="IPR007077">
    <property type="entry name" value="TfoX_C"/>
</dbReference>
<dbReference type="FunFam" id="3.40.140.10:FF:000005">
    <property type="entry name" value="tRNA-specific adenosine deaminase"/>
    <property type="match status" value="1"/>
</dbReference>
<evidence type="ECO:0000259" key="9">
    <source>
        <dbReference type="PROSITE" id="PS51747"/>
    </source>
</evidence>
<dbReference type="PANTHER" id="PTHR11079:SF202">
    <property type="entry name" value="TRNA-SPECIFIC ADENOSINE DEAMINASE"/>
    <property type="match status" value="1"/>
</dbReference>
<keyword evidence="6 8" id="KW-0862">Zinc</keyword>
<dbReference type="GO" id="GO:0002100">
    <property type="term" value="P:tRNA wobble adenosine to inosine editing"/>
    <property type="evidence" value="ECO:0007669"/>
    <property type="project" value="UniProtKB-UniRule"/>
</dbReference>
<keyword evidence="3 8" id="KW-0819">tRNA processing</keyword>
<evidence type="ECO:0000256" key="3">
    <source>
        <dbReference type="ARBA" id="ARBA00022694"/>
    </source>
</evidence>
<dbReference type="GO" id="GO:0008270">
    <property type="term" value="F:zinc ion binding"/>
    <property type="evidence" value="ECO:0007669"/>
    <property type="project" value="UniProtKB-UniRule"/>
</dbReference>
<feature type="binding site" evidence="8">
    <location>
        <position position="190"/>
    </location>
    <ligand>
        <name>Zn(2+)</name>
        <dbReference type="ChEBI" id="CHEBI:29105"/>
        <note>catalytic</note>
    </ligand>
</feature>
<evidence type="ECO:0000256" key="6">
    <source>
        <dbReference type="ARBA" id="ARBA00022833"/>
    </source>
</evidence>
<evidence type="ECO:0000256" key="2">
    <source>
        <dbReference type="ARBA" id="ARBA00011738"/>
    </source>
</evidence>
<protein>
    <recommendedName>
        <fullName evidence="8">tRNA-specific adenosine deaminase</fullName>
        <ecNumber evidence="8">3.5.4.33</ecNumber>
    </recommendedName>
</protein>
<dbReference type="GO" id="GO:0052717">
    <property type="term" value="F:tRNA-specific adenosine-34 deaminase activity"/>
    <property type="evidence" value="ECO:0007669"/>
    <property type="project" value="UniProtKB-UniRule"/>
</dbReference>
<comment type="subunit">
    <text evidence="2 8">Homodimer.</text>
</comment>
<organism evidence="10 11">
    <name type="scientific">Chromobacterium haemolyticum</name>
    <dbReference type="NCBI Taxonomy" id="394935"/>
    <lineage>
        <taxon>Bacteria</taxon>
        <taxon>Pseudomonadati</taxon>
        <taxon>Pseudomonadota</taxon>
        <taxon>Betaproteobacteria</taxon>
        <taxon>Neisseriales</taxon>
        <taxon>Chromobacteriaceae</taxon>
        <taxon>Chromobacterium</taxon>
    </lineage>
</organism>
<evidence type="ECO:0000256" key="4">
    <source>
        <dbReference type="ARBA" id="ARBA00022723"/>
    </source>
</evidence>
<dbReference type="Pfam" id="PF00383">
    <property type="entry name" value="dCMP_cyt_deam_1"/>
    <property type="match status" value="1"/>
</dbReference>
<reference evidence="10 11" key="1">
    <citation type="submission" date="2017-02" db="EMBL/GenBank/DDBJ databases">
        <title>Chromobacterium haemolyticum H5244.</title>
        <authorList>
            <person name="Gulvik C.A."/>
        </authorList>
    </citation>
    <scope>NUCLEOTIDE SEQUENCE [LARGE SCALE GENOMIC DNA]</scope>
    <source>
        <strain evidence="10 11">H5244</strain>
    </source>
</reference>
<keyword evidence="5 8" id="KW-0378">Hydrolase</keyword>
<dbReference type="NCBIfam" id="NF008113">
    <property type="entry name" value="PRK10860.1"/>
    <property type="match status" value="1"/>
</dbReference>
<comment type="caution">
    <text evidence="10">The sequence shown here is derived from an EMBL/GenBank/DDBJ whole genome shotgun (WGS) entry which is preliminary data.</text>
</comment>
<comment type="function">
    <text evidence="8">Catalyzes the deamination of adenosine to inosine at the wobble position 34 of tRNA(Arg2).</text>
</comment>
<feature type="binding site" evidence="8">
    <location>
        <position position="187"/>
    </location>
    <ligand>
        <name>Zn(2+)</name>
        <dbReference type="ChEBI" id="CHEBI:29105"/>
        <note>catalytic</note>
    </ligand>
</feature>
<comment type="similarity">
    <text evidence="1">Belongs to the cytidine and deoxycytidylate deaminase family. ADAT2 subfamily.</text>
</comment>
<dbReference type="PROSITE" id="PS51747">
    <property type="entry name" value="CYT_DCMP_DEAMINASES_2"/>
    <property type="match status" value="1"/>
</dbReference>
<dbReference type="PANTHER" id="PTHR11079">
    <property type="entry name" value="CYTOSINE DEAMINASE FAMILY MEMBER"/>
    <property type="match status" value="1"/>
</dbReference>
<dbReference type="AlphaFoldDB" id="A0A1W0DAW3"/>
<evidence type="ECO:0000256" key="5">
    <source>
        <dbReference type="ARBA" id="ARBA00022801"/>
    </source>
</evidence>
<feature type="active site" description="Proton donor" evidence="8">
    <location>
        <position position="159"/>
    </location>
</feature>
<comment type="catalytic activity">
    <reaction evidence="7 8">
        <text>adenosine(34) in tRNA + H2O + H(+) = inosine(34) in tRNA + NH4(+)</text>
        <dbReference type="Rhea" id="RHEA:43168"/>
        <dbReference type="Rhea" id="RHEA-COMP:10373"/>
        <dbReference type="Rhea" id="RHEA-COMP:10374"/>
        <dbReference type="ChEBI" id="CHEBI:15377"/>
        <dbReference type="ChEBI" id="CHEBI:15378"/>
        <dbReference type="ChEBI" id="CHEBI:28938"/>
        <dbReference type="ChEBI" id="CHEBI:74411"/>
        <dbReference type="ChEBI" id="CHEBI:82852"/>
        <dbReference type="EC" id="3.5.4.33"/>
    </reaction>
</comment>
<dbReference type="SUPFAM" id="SSF53927">
    <property type="entry name" value="Cytidine deaminase-like"/>
    <property type="match status" value="1"/>
</dbReference>
<dbReference type="Pfam" id="PF04994">
    <property type="entry name" value="TfoX_C"/>
    <property type="match status" value="1"/>
</dbReference>
<dbReference type="PROSITE" id="PS00903">
    <property type="entry name" value="CYT_DCMP_DEAMINASES_1"/>
    <property type="match status" value="1"/>
</dbReference>
<dbReference type="Gene3D" id="1.10.150.20">
    <property type="entry name" value="5' to 3' exonuclease, C-terminal subdomain"/>
    <property type="match status" value="1"/>
</dbReference>
<dbReference type="EMBL" id="MUKV01000001">
    <property type="protein sequence ID" value="OQS44146.1"/>
    <property type="molecule type" value="Genomic_DNA"/>
</dbReference>
<evidence type="ECO:0000313" key="11">
    <source>
        <dbReference type="Proteomes" id="UP000192721"/>
    </source>
</evidence>
<dbReference type="EC" id="3.5.4.33" evidence="8"/>
<dbReference type="InterPro" id="IPR016193">
    <property type="entry name" value="Cytidine_deaminase-like"/>
</dbReference>
<dbReference type="CDD" id="cd01285">
    <property type="entry name" value="nucleoside_deaminase"/>
    <property type="match status" value="1"/>
</dbReference>
<feature type="domain" description="CMP/dCMP-type deaminase" evidence="9">
    <location>
        <begin position="106"/>
        <end position="218"/>
    </location>
</feature>
<name>A0A1W0DAW3_9NEIS</name>
<keyword evidence="4 8" id="KW-0479">Metal-binding</keyword>
<evidence type="ECO:0000313" key="10">
    <source>
        <dbReference type="EMBL" id="OQS44146.1"/>
    </source>
</evidence>
<gene>
    <name evidence="8" type="primary">tadA</name>
    <name evidence="10" type="ORF">B0T45_00650</name>
</gene>
<accession>A0A1W0DAW3</accession>
<evidence type="ECO:0000256" key="8">
    <source>
        <dbReference type="HAMAP-Rule" id="MF_00972"/>
    </source>
</evidence>
<dbReference type="InterPro" id="IPR016192">
    <property type="entry name" value="APOBEC/CMP_deaminase_Zn-bd"/>
</dbReference>
<feature type="binding site" evidence="8">
    <location>
        <position position="157"/>
    </location>
    <ligand>
        <name>Zn(2+)</name>
        <dbReference type="ChEBI" id="CHEBI:29105"/>
        <note>catalytic</note>
    </ligand>
</feature>
<comment type="cofactor">
    <cofactor evidence="8">
        <name>Zn(2+)</name>
        <dbReference type="ChEBI" id="CHEBI:29105"/>
    </cofactor>
    <text evidence="8">Binds 1 zinc ion per subunit.</text>
</comment>
<proteinExistence type="inferred from homology"/>
<dbReference type="RefSeq" id="WP_081554274.1">
    <property type="nucleotide sequence ID" value="NZ_MUKV01000001.1"/>
</dbReference>
<dbReference type="Gene3D" id="3.40.140.10">
    <property type="entry name" value="Cytidine Deaminase, domain 2"/>
    <property type="match status" value="1"/>
</dbReference>